<reference evidence="9" key="1">
    <citation type="submission" date="2019-09" db="EMBL/GenBank/DDBJ databases">
        <title>Characterisation of the sponge microbiome using genome-centric metagenomics.</title>
        <authorList>
            <person name="Engelberts J.P."/>
            <person name="Robbins S.J."/>
            <person name="De Goeij J.M."/>
            <person name="Aranda M."/>
            <person name="Bell S.C."/>
            <person name="Webster N.S."/>
        </authorList>
    </citation>
    <scope>NUCLEOTIDE SEQUENCE</scope>
    <source>
        <strain evidence="9">SB0664_bin_43</strain>
    </source>
</reference>
<keyword evidence="6 8" id="KW-1133">Transmembrane helix</keyword>
<keyword evidence="7 8" id="KW-0472">Membrane</keyword>
<comment type="similarity">
    <text evidence="2 8">Belongs to the 4-toluene sulfonate uptake permease (TSUP) (TC 2.A.102) family.</text>
</comment>
<feature type="transmembrane region" description="Helical" evidence="8">
    <location>
        <begin position="244"/>
        <end position="266"/>
    </location>
</feature>
<dbReference type="PANTHER" id="PTHR30269:SF37">
    <property type="entry name" value="MEMBRANE TRANSPORTER PROTEIN"/>
    <property type="match status" value="1"/>
</dbReference>
<comment type="subcellular location">
    <subcellularLocation>
        <location evidence="1 8">Cell membrane</location>
        <topology evidence="1 8">Multi-pass membrane protein</topology>
    </subcellularLocation>
</comment>
<evidence type="ECO:0000313" key="9">
    <source>
        <dbReference type="EMBL" id="MXY34935.1"/>
    </source>
</evidence>
<evidence type="ECO:0000256" key="2">
    <source>
        <dbReference type="ARBA" id="ARBA00009142"/>
    </source>
</evidence>
<evidence type="ECO:0000256" key="4">
    <source>
        <dbReference type="ARBA" id="ARBA00022475"/>
    </source>
</evidence>
<keyword evidence="3" id="KW-0813">Transport</keyword>
<sequence length="297" mass="31239">MHSSGRWPNRVFAASAPAQRKRGWKSLHGQRSARERAESMGEVASGILSATGLEALTLLYGLAAVLAGAYLKGYTGFGASMFWMTSLSLALPPLQVVPMVLMFEVVTSVTLLPQIWRDVRWRSIALLLLGTWAATPVGIHVLTRLPAAPVRIALAITVLVAAVLILRGFALSKEPGRTATVGVGLMAGVLNGSMGIVGPPAILFYFSSPIGVAAGRASIIAYFIGTDSVGAAMFAAQGLIDASVLWRTAVFLPVLVAGVVAGNRGFVRTDPESFKRTAIFVLMALSVLLGVRAAWPA</sequence>
<keyword evidence="4 8" id="KW-1003">Cell membrane</keyword>
<keyword evidence="5 8" id="KW-0812">Transmembrane</keyword>
<evidence type="ECO:0000256" key="3">
    <source>
        <dbReference type="ARBA" id="ARBA00022448"/>
    </source>
</evidence>
<dbReference type="InterPro" id="IPR052017">
    <property type="entry name" value="TSUP"/>
</dbReference>
<protein>
    <recommendedName>
        <fullName evidence="8">Probable membrane transporter protein</fullName>
    </recommendedName>
</protein>
<evidence type="ECO:0000256" key="1">
    <source>
        <dbReference type="ARBA" id="ARBA00004651"/>
    </source>
</evidence>
<dbReference type="EMBL" id="VXRY01000526">
    <property type="protein sequence ID" value="MXY34935.1"/>
    <property type="molecule type" value="Genomic_DNA"/>
</dbReference>
<name>A0A6B0Y411_9RHOB</name>
<feature type="transmembrane region" description="Helical" evidence="8">
    <location>
        <begin position="178"/>
        <end position="196"/>
    </location>
</feature>
<feature type="transmembrane region" description="Helical" evidence="8">
    <location>
        <begin position="148"/>
        <end position="166"/>
    </location>
</feature>
<dbReference type="InterPro" id="IPR002781">
    <property type="entry name" value="TM_pro_TauE-like"/>
</dbReference>
<feature type="transmembrane region" description="Helical" evidence="8">
    <location>
        <begin position="278"/>
        <end position="295"/>
    </location>
</feature>
<accession>A0A6B0Y411</accession>
<feature type="transmembrane region" description="Helical" evidence="8">
    <location>
        <begin position="43"/>
        <end position="70"/>
    </location>
</feature>
<feature type="transmembrane region" description="Helical" evidence="8">
    <location>
        <begin position="124"/>
        <end position="142"/>
    </location>
</feature>
<dbReference type="PANTHER" id="PTHR30269">
    <property type="entry name" value="TRANSMEMBRANE PROTEIN YFCA"/>
    <property type="match status" value="1"/>
</dbReference>
<feature type="transmembrane region" description="Helical" evidence="8">
    <location>
        <begin position="90"/>
        <end position="112"/>
    </location>
</feature>
<dbReference type="GO" id="GO:0005886">
    <property type="term" value="C:plasma membrane"/>
    <property type="evidence" value="ECO:0007669"/>
    <property type="project" value="UniProtKB-SubCell"/>
</dbReference>
<dbReference type="AlphaFoldDB" id="A0A6B0Y411"/>
<evidence type="ECO:0000256" key="6">
    <source>
        <dbReference type="ARBA" id="ARBA00022989"/>
    </source>
</evidence>
<evidence type="ECO:0000256" key="7">
    <source>
        <dbReference type="ARBA" id="ARBA00023136"/>
    </source>
</evidence>
<evidence type="ECO:0000256" key="8">
    <source>
        <dbReference type="RuleBase" id="RU363041"/>
    </source>
</evidence>
<evidence type="ECO:0000256" key="5">
    <source>
        <dbReference type="ARBA" id="ARBA00022692"/>
    </source>
</evidence>
<gene>
    <name evidence="9" type="ORF">F4Y60_12795</name>
</gene>
<dbReference type="Pfam" id="PF01925">
    <property type="entry name" value="TauE"/>
    <property type="match status" value="1"/>
</dbReference>
<proteinExistence type="inferred from homology"/>
<comment type="caution">
    <text evidence="9">The sequence shown here is derived from an EMBL/GenBank/DDBJ whole genome shotgun (WGS) entry which is preliminary data.</text>
</comment>
<organism evidence="9">
    <name type="scientific">Boseongicola sp. SB0664_bin_43</name>
    <dbReference type="NCBI Taxonomy" id="2604844"/>
    <lineage>
        <taxon>Bacteria</taxon>
        <taxon>Pseudomonadati</taxon>
        <taxon>Pseudomonadota</taxon>
        <taxon>Alphaproteobacteria</taxon>
        <taxon>Rhodobacterales</taxon>
        <taxon>Paracoccaceae</taxon>
        <taxon>Boseongicola</taxon>
    </lineage>
</organism>